<feature type="non-terminal residue" evidence="1">
    <location>
        <position position="71"/>
    </location>
</feature>
<protein>
    <submittedName>
        <fullName evidence="1">Uncharacterized protein</fullName>
    </submittedName>
</protein>
<dbReference type="EMBL" id="OV170223">
    <property type="protein sequence ID" value="CAH0721884.1"/>
    <property type="molecule type" value="Genomic_DNA"/>
</dbReference>
<dbReference type="Proteomes" id="UP000838878">
    <property type="component" value="Chromosome 3"/>
</dbReference>
<reference evidence="1" key="1">
    <citation type="submission" date="2021-12" db="EMBL/GenBank/DDBJ databases">
        <authorList>
            <person name="Martin H S."/>
        </authorList>
    </citation>
    <scope>NUCLEOTIDE SEQUENCE</scope>
</reference>
<evidence type="ECO:0000313" key="2">
    <source>
        <dbReference type="Proteomes" id="UP000838878"/>
    </source>
</evidence>
<accession>A0A8J9Y7I4</accession>
<sequence>MSNVDTAKTKRDFVRQSEKPRGAHTMITQLRLIHIHLLPITYKYNTTVQDQVIMACPTLISLAAVTNKNKM</sequence>
<organism evidence="1 2">
    <name type="scientific">Brenthis ino</name>
    <name type="common">lesser marbled fritillary</name>
    <dbReference type="NCBI Taxonomy" id="405034"/>
    <lineage>
        <taxon>Eukaryota</taxon>
        <taxon>Metazoa</taxon>
        <taxon>Ecdysozoa</taxon>
        <taxon>Arthropoda</taxon>
        <taxon>Hexapoda</taxon>
        <taxon>Insecta</taxon>
        <taxon>Pterygota</taxon>
        <taxon>Neoptera</taxon>
        <taxon>Endopterygota</taxon>
        <taxon>Lepidoptera</taxon>
        <taxon>Glossata</taxon>
        <taxon>Ditrysia</taxon>
        <taxon>Papilionoidea</taxon>
        <taxon>Nymphalidae</taxon>
        <taxon>Heliconiinae</taxon>
        <taxon>Argynnini</taxon>
        <taxon>Brenthis</taxon>
    </lineage>
</organism>
<evidence type="ECO:0000313" key="1">
    <source>
        <dbReference type="EMBL" id="CAH0721884.1"/>
    </source>
</evidence>
<proteinExistence type="predicted"/>
<keyword evidence="2" id="KW-1185">Reference proteome</keyword>
<name>A0A8J9Y7I4_9NEOP</name>
<dbReference type="AlphaFoldDB" id="A0A8J9Y7I4"/>
<gene>
    <name evidence="1" type="ORF">BINO364_LOCUS7922</name>
</gene>